<dbReference type="InterPro" id="IPR000620">
    <property type="entry name" value="EamA_dom"/>
</dbReference>
<feature type="transmembrane region" description="Helical" evidence="6">
    <location>
        <begin position="207"/>
        <end position="226"/>
    </location>
</feature>
<dbReference type="OrthoDB" id="9813617at2"/>
<evidence type="ECO:0000256" key="2">
    <source>
        <dbReference type="ARBA" id="ARBA00022475"/>
    </source>
</evidence>
<dbReference type="Proteomes" id="UP000184520">
    <property type="component" value="Unassembled WGS sequence"/>
</dbReference>
<feature type="transmembrane region" description="Helical" evidence="6">
    <location>
        <begin position="270"/>
        <end position="288"/>
    </location>
</feature>
<protein>
    <submittedName>
        <fullName evidence="8">Threonine/homoserine efflux transporter RhtA</fullName>
    </submittedName>
</protein>
<keyword evidence="2" id="KW-1003">Cell membrane</keyword>
<dbReference type="PANTHER" id="PTHR42920:SF5">
    <property type="entry name" value="EAMA DOMAIN-CONTAINING PROTEIN"/>
    <property type="match status" value="1"/>
</dbReference>
<feature type="domain" description="EamA" evidence="7">
    <location>
        <begin position="26"/>
        <end position="161"/>
    </location>
</feature>
<dbReference type="AlphaFoldDB" id="A0A1M5NG69"/>
<keyword evidence="4 6" id="KW-1133">Transmembrane helix</keyword>
<dbReference type="Pfam" id="PF00892">
    <property type="entry name" value="EamA"/>
    <property type="match status" value="2"/>
</dbReference>
<evidence type="ECO:0000256" key="1">
    <source>
        <dbReference type="ARBA" id="ARBA00004651"/>
    </source>
</evidence>
<evidence type="ECO:0000313" key="9">
    <source>
        <dbReference type="Proteomes" id="UP000184520"/>
    </source>
</evidence>
<dbReference type="PANTHER" id="PTHR42920">
    <property type="entry name" value="OS03G0707200 PROTEIN-RELATED"/>
    <property type="match status" value="1"/>
</dbReference>
<feature type="transmembrane region" description="Helical" evidence="6">
    <location>
        <begin position="238"/>
        <end position="258"/>
    </location>
</feature>
<name>A0A1M5NG69_9ALTE</name>
<gene>
    <name evidence="8" type="ORF">SAMN05216361_3222</name>
</gene>
<accession>A0A1M5NG69</accession>
<feature type="transmembrane region" description="Helical" evidence="6">
    <location>
        <begin position="55"/>
        <end position="77"/>
    </location>
</feature>
<proteinExistence type="predicted"/>
<evidence type="ECO:0000256" key="3">
    <source>
        <dbReference type="ARBA" id="ARBA00022692"/>
    </source>
</evidence>
<evidence type="ECO:0000256" key="4">
    <source>
        <dbReference type="ARBA" id="ARBA00022989"/>
    </source>
</evidence>
<dbReference type="RefSeq" id="WP_084526623.1">
    <property type="nucleotide sequence ID" value="NZ_FQWD01000005.1"/>
</dbReference>
<keyword evidence="9" id="KW-1185">Reference proteome</keyword>
<evidence type="ECO:0000259" key="7">
    <source>
        <dbReference type="Pfam" id="PF00892"/>
    </source>
</evidence>
<feature type="transmembrane region" description="Helical" evidence="6">
    <location>
        <begin position="146"/>
        <end position="163"/>
    </location>
</feature>
<dbReference type="GO" id="GO:0005886">
    <property type="term" value="C:plasma membrane"/>
    <property type="evidence" value="ECO:0007669"/>
    <property type="project" value="UniProtKB-SubCell"/>
</dbReference>
<feature type="domain" description="EamA" evidence="7">
    <location>
        <begin position="176"/>
        <end position="310"/>
    </location>
</feature>
<evidence type="ECO:0000256" key="5">
    <source>
        <dbReference type="ARBA" id="ARBA00023136"/>
    </source>
</evidence>
<dbReference type="Gene3D" id="1.10.3730.20">
    <property type="match status" value="1"/>
</dbReference>
<feature type="transmembrane region" description="Helical" evidence="6">
    <location>
        <begin position="121"/>
        <end position="139"/>
    </location>
</feature>
<feature type="transmembrane region" description="Helical" evidence="6">
    <location>
        <begin position="175"/>
        <end position="195"/>
    </location>
</feature>
<dbReference type="SUPFAM" id="SSF103481">
    <property type="entry name" value="Multidrug resistance efflux transporter EmrE"/>
    <property type="match status" value="2"/>
</dbReference>
<feature type="transmembrane region" description="Helical" evidence="6">
    <location>
        <begin position="294"/>
        <end position="310"/>
    </location>
</feature>
<evidence type="ECO:0000313" key="8">
    <source>
        <dbReference type="EMBL" id="SHG88521.1"/>
    </source>
</evidence>
<sequence length="314" mass="33039">MRYETDVLWGLSNTNCNNTVTSYQQGFFLAVLAAFGFSLKAIFVKLAYAAGDVDAITLLALRMAFSLPLFLIVGASALKQGPALSKKDWALVTVVGLAGYYGASILDFMGLKYISAGLERLILFTYPAMTVLLAVMFLGKQLHGRLVLSLVLCSAGVMIASVGDLQFSDSHGQVWLGVGLVFGSALSYACYNAFSEVAVNKLGPRKVSLLAMLVSIAAVQLHFLLSSPVSGLVQPAPVYGYALAMALFATVIPVFLQATAIRHIGAADTALIGTLGPVITIALGWVILSEPTSAAQLTGTALVIAGVLVIKRKT</sequence>
<dbReference type="EMBL" id="FQWD01000005">
    <property type="protein sequence ID" value="SHG88521.1"/>
    <property type="molecule type" value="Genomic_DNA"/>
</dbReference>
<evidence type="ECO:0000256" key="6">
    <source>
        <dbReference type="SAM" id="Phobius"/>
    </source>
</evidence>
<dbReference type="InterPro" id="IPR051258">
    <property type="entry name" value="Diverse_Substrate_Transporter"/>
</dbReference>
<keyword evidence="3 6" id="KW-0812">Transmembrane</keyword>
<dbReference type="STRING" id="634436.SAMN05216361_3222"/>
<keyword evidence="5 6" id="KW-0472">Membrane</keyword>
<organism evidence="8 9">
    <name type="scientific">Marisediminitalea aggregata</name>
    <dbReference type="NCBI Taxonomy" id="634436"/>
    <lineage>
        <taxon>Bacteria</taxon>
        <taxon>Pseudomonadati</taxon>
        <taxon>Pseudomonadota</taxon>
        <taxon>Gammaproteobacteria</taxon>
        <taxon>Alteromonadales</taxon>
        <taxon>Alteromonadaceae</taxon>
        <taxon>Marisediminitalea</taxon>
    </lineage>
</organism>
<dbReference type="InterPro" id="IPR037185">
    <property type="entry name" value="EmrE-like"/>
</dbReference>
<comment type="subcellular location">
    <subcellularLocation>
        <location evidence="1">Cell membrane</location>
        <topology evidence="1">Multi-pass membrane protein</topology>
    </subcellularLocation>
</comment>
<feature type="transmembrane region" description="Helical" evidence="6">
    <location>
        <begin position="27"/>
        <end position="49"/>
    </location>
</feature>
<reference evidence="9" key="1">
    <citation type="submission" date="2016-11" db="EMBL/GenBank/DDBJ databases">
        <authorList>
            <person name="Varghese N."/>
            <person name="Submissions S."/>
        </authorList>
    </citation>
    <scope>NUCLEOTIDE SEQUENCE [LARGE SCALE GENOMIC DNA]</scope>
    <source>
        <strain evidence="9">CGMCC 1.8995</strain>
    </source>
</reference>
<feature type="transmembrane region" description="Helical" evidence="6">
    <location>
        <begin position="89"/>
        <end position="109"/>
    </location>
</feature>